<accession>A0A1I7A0C7</accession>
<dbReference type="InterPro" id="IPR053925">
    <property type="entry name" value="RecX_HTH_3rd"/>
</dbReference>
<dbReference type="Pfam" id="PF21981">
    <property type="entry name" value="RecX_HTH3"/>
    <property type="match status" value="1"/>
</dbReference>
<dbReference type="InterPro" id="IPR053924">
    <property type="entry name" value="RecX_HTH_2nd"/>
</dbReference>
<dbReference type="HAMAP" id="MF_01114">
    <property type="entry name" value="RecX"/>
    <property type="match status" value="1"/>
</dbReference>
<comment type="subcellular location">
    <subcellularLocation>
        <location evidence="1 5">Cytoplasm</location>
    </subcellularLocation>
</comment>
<feature type="domain" description="RecX third three-helical" evidence="7">
    <location>
        <begin position="105"/>
        <end position="153"/>
    </location>
</feature>
<dbReference type="EMBL" id="FPAS01000002">
    <property type="protein sequence ID" value="SFT68375.1"/>
    <property type="molecule type" value="Genomic_DNA"/>
</dbReference>
<dbReference type="InterPro" id="IPR036388">
    <property type="entry name" value="WH-like_DNA-bd_sf"/>
</dbReference>
<dbReference type="Proteomes" id="UP000236454">
    <property type="component" value="Unassembled WGS sequence"/>
</dbReference>
<comment type="function">
    <text evidence="5">Modulates RecA activity.</text>
</comment>
<dbReference type="GO" id="GO:0005737">
    <property type="term" value="C:cytoplasm"/>
    <property type="evidence" value="ECO:0007669"/>
    <property type="project" value="UniProtKB-SubCell"/>
</dbReference>
<dbReference type="InterPro" id="IPR003783">
    <property type="entry name" value="Regulatory_RecX"/>
</dbReference>
<gene>
    <name evidence="5" type="primary">recX</name>
    <name evidence="8" type="ORF">SAMN05216474_1784</name>
</gene>
<name>A0A1I7A0C7_9FLAO</name>
<evidence type="ECO:0000256" key="3">
    <source>
        <dbReference type="ARBA" id="ARBA00018111"/>
    </source>
</evidence>
<proteinExistence type="inferred from homology"/>
<keyword evidence="9" id="KW-1185">Reference proteome</keyword>
<reference evidence="8 9" key="1">
    <citation type="submission" date="2016-10" db="EMBL/GenBank/DDBJ databases">
        <authorList>
            <person name="de Groot N.N."/>
        </authorList>
    </citation>
    <scope>NUCLEOTIDE SEQUENCE [LARGE SCALE GENOMIC DNA]</scope>
    <source>
        <strain evidence="8 9">CGMCC 1.7005</strain>
    </source>
</reference>
<dbReference type="Gene3D" id="1.10.10.10">
    <property type="entry name" value="Winged helix-like DNA-binding domain superfamily/Winged helix DNA-binding domain"/>
    <property type="match status" value="2"/>
</dbReference>
<evidence type="ECO:0000256" key="5">
    <source>
        <dbReference type="HAMAP-Rule" id="MF_01114"/>
    </source>
</evidence>
<evidence type="ECO:0000259" key="6">
    <source>
        <dbReference type="Pfam" id="PF02631"/>
    </source>
</evidence>
<feature type="domain" description="RecX second three-helical" evidence="6">
    <location>
        <begin position="58"/>
        <end position="97"/>
    </location>
</feature>
<evidence type="ECO:0000313" key="8">
    <source>
        <dbReference type="EMBL" id="SFT68375.1"/>
    </source>
</evidence>
<evidence type="ECO:0000256" key="2">
    <source>
        <dbReference type="ARBA" id="ARBA00009695"/>
    </source>
</evidence>
<comment type="similarity">
    <text evidence="2 5">Belongs to the RecX family.</text>
</comment>
<dbReference type="AlphaFoldDB" id="A0A1I7A0C7"/>
<dbReference type="STRING" id="477690.SAMN05216474_1784"/>
<dbReference type="Pfam" id="PF02631">
    <property type="entry name" value="RecX_HTH2"/>
    <property type="match status" value="1"/>
</dbReference>
<evidence type="ECO:0000256" key="4">
    <source>
        <dbReference type="ARBA" id="ARBA00022490"/>
    </source>
</evidence>
<evidence type="ECO:0000259" key="7">
    <source>
        <dbReference type="Pfam" id="PF21981"/>
    </source>
</evidence>
<evidence type="ECO:0000256" key="1">
    <source>
        <dbReference type="ARBA" id="ARBA00004496"/>
    </source>
</evidence>
<dbReference type="OrthoDB" id="1523826at2"/>
<evidence type="ECO:0000313" key="9">
    <source>
        <dbReference type="Proteomes" id="UP000236454"/>
    </source>
</evidence>
<protein>
    <recommendedName>
        <fullName evidence="3 5">Regulatory protein RecX</fullName>
    </recommendedName>
</protein>
<organism evidence="8 9">
    <name type="scientific">Lishizhenia tianjinensis</name>
    <dbReference type="NCBI Taxonomy" id="477690"/>
    <lineage>
        <taxon>Bacteria</taxon>
        <taxon>Pseudomonadati</taxon>
        <taxon>Bacteroidota</taxon>
        <taxon>Flavobacteriia</taxon>
        <taxon>Flavobacteriales</taxon>
        <taxon>Crocinitomicaceae</taxon>
        <taxon>Lishizhenia</taxon>
    </lineage>
</organism>
<dbReference type="PANTHER" id="PTHR33602">
    <property type="entry name" value="REGULATORY PROTEIN RECX FAMILY PROTEIN"/>
    <property type="match status" value="1"/>
</dbReference>
<dbReference type="PANTHER" id="PTHR33602:SF1">
    <property type="entry name" value="REGULATORY PROTEIN RECX FAMILY PROTEIN"/>
    <property type="match status" value="1"/>
</dbReference>
<keyword evidence="4 5" id="KW-0963">Cytoplasm</keyword>
<sequence length="162" mass="19201">MKSECKYSLLEAKQKIEAYCAYQDRCHSEVENKLFSWGLDEEDRNVLIADLISNRFLDEERFAESFVSGKFNIKKWGRNKIKQHLKQKRVSEYTIKKGMAIIEPEVYFSTLVQLAERKKASLKSSENQWQQRAKVMRYLHSKGYEQNLIYEVINDLFSGEEN</sequence>
<dbReference type="GO" id="GO:0006282">
    <property type="term" value="P:regulation of DNA repair"/>
    <property type="evidence" value="ECO:0007669"/>
    <property type="project" value="UniProtKB-UniRule"/>
</dbReference>